<gene>
    <name evidence="3" type="ORF">KM92DES2_12890</name>
</gene>
<feature type="coiled-coil region" evidence="1">
    <location>
        <begin position="30"/>
        <end position="64"/>
    </location>
</feature>
<evidence type="ECO:0000313" key="3">
    <source>
        <dbReference type="EMBL" id="SBW10111.1"/>
    </source>
</evidence>
<reference evidence="3" key="1">
    <citation type="submission" date="2016-04" db="EMBL/GenBank/DDBJ databases">
        <authorList>
            <person name="Evans L.H."/>
            <person name="Alamgir A."/>
            <person name="Owens N."/>
            <person name="Weber N.D."/>
            <person name="Virtaneva K."/>
            <person name="Barbian K."/>
            <person name="Babar A."/>
            <person name="Rosenke K."/>
        </authorList>
    </citation>
    <scope>NUCLEOTIDE SEQUENCE</scope>
    <source>
        <strain evidence="3">92-2</strain>
    </source>
</reference>
<evidence type="ECO:0000256" key="2">
    <source>
        <dbReference type="SAM" id="MobiDB-lite"/>
    </source>
</evidence>
<sequence length="126" mass="13602">MTTGIKAALTILGVLLILAGGSAGWQTLRLEKATARVDALVKDVASAKADTERWEAEAKRLTTNAKVQATLAEACLKREAKAQEEATAIADIMSQTVPKEITPEQTRQGVDDATRKRAADMLNRPW</sequence>
<name>A0A212KEP9_9BACT</name>
<evidence type="ECO:0000256" key="1">
    <source>
        <dbReference type="SAM" id="Coils"/>
    </source>
</evidence>
<dbReference type="RefSeq" id="WP_296936980.1">
    <property type="nucleotide sequence ID" value="NZ_LT598928.1"/>
</dbReference>
<organism evidence="3">
    <name type="scientific">uncultured Desulfovibrio sp</name>
    <dbReference type="NCBI Taxonomy" id="167968"/>
    <lineage>
        <taxon>Bacteria</taxon>
        <taxon>Pseudomonadati</taxon>
        <taxon>Thermodesulfobacteriota</taxon>
        <taxon>Desulfovibrionia</taxon>
        <taxon>Desulfovibrionales</taxon>
        <taxon>Desulfovibrionaceae</taxon>
        <taxon>Desulfovibrio</taxon>
        <taxon>environmental samples</taxon>
    </lineage>
</organism>
<protein>
    <submittedName>
        <fullName evidence="3">Uncharacterized protein</fullName>
    </submittedName>
</protein>
<keyword evidence="1" id="KW-0175">Coiled coil</keyword>
<proteinExistence type="predicted"/>
<dbReference type="AlphaFoldDB" id="A0A212KEP9"/>
<accession>A0A212KEP9</accession>
<feature type="compositionally biased region" description="Polar residues" evidence="2">
    <location>
        <begin position="94"/>
        <end position="108"/>
    </location>
</feature>
<feature type="region of interest" description="Disordered" evidence="2">
    <location>
        <begin position="94"/>
        <end position="113"/>
    </location>
</feature>
<dbReference type="EMBL" id="FLUP01000001">
    <property type="protein sequence ID" value="SBW10111.1"/>
    <property type="molecule type" value="Genomic_DNA"/>
</dbReference>